<accession>A0ACD4VQL8</accession>
<sequence>MKKNIRTMDFLFGAVTRLVEDSEPRTSGRQLLAFLAVAQAEADGKSITLSDIRDMEGSRGQIIIGQSIAQTFAMLLDPSDREPRGLGWVRQEVDPSDNRRKYLKLTDKGRALLESIGGM</sequence>
<proteinExistence type="predicted"/>
<dbReference type="EMBL" id="CP119180">
    <property type="protein sequence ID" value="WOB78465.1"/>
    <property type="molecule type" value="Genomic_DNA"/>
</dbReference>
<dbReference type="Proteomes" id="UP001302493">
    <property type="component" value="Chromosome"/>
</dbReference>
<gene>
    <name evidence="1" type="ORF">PZA08_14350</name>
</gene>
<protein>
    <submittedName>
        <fullName evidence="1">Uncharacterized protein</fullName>
    </submittedName>
</protein>
<name>A0ACD4VQL8_9CAUL</name>
<keyword evidence="2" id="KW-1185">Reference proteome</keyword>
<reference evidence="1" key="1">
    <citation type="submission" date="2023-03" db="EMBL/GenBank/DDBJ databases">
        <title>Genome sequence of Brevundimonas nasdae SJTX8.</title>
        <authorList>
            <person name="Liang R."/>
        </authorList>
    </citation>
    <scope>NUCLEOTIDE SEQUENCE</scope>
    <source>
        <strain evidence="1">X8</strain>
    </source>
</reference>
<evidence type="ECO:0000313" key="1">
    <source>
        <dbReference type="EMBL" id="WOB78465.1"/>
    </source>
</evidence>
<organism evidence="1 2">
    <name type="scientific">Brevundimonas nasdae</name>
    <dbReference type="NCBI Taxonomy" id="172043"/>
    <lineage>
        <taxon>Bacteria</taxon>
        <taxon>Pseudomonadati</taxon>
        <taxon>Pseudomonadota</taxon>
        <taxon>Alphaproteobacteria</taxon>
        <taxon>Caulobacterales</taxon>
        <taxon>Caulobacteraceae</taxon>
        <taxon>Brevundimonas</taxon>
    </lineage>
</organism>
<evidence type="ECO:0000313" key="2">
    <source>
        <dbReference type="Proteomes" id="UP001302493"/>
    </source>
</evidence>